<organism evidence="1 2">
    <name type="scientific">Ancylostoma ceylanicum</name>
    <dbReference type="NCBI Taxonomy" id="53326"/>
    <lineage>
        <taxon>Eukaryota</taxon>
        <taxon>Metazoa</taxon>
        <taxon>Ecdysozoa</taxon>
        <taxon>Nematoda</taxon>
        <taxon>Chromadorea</taxon>
        <taxon>Rhabditida</taxon>
        <taxon>Rhabditina</taxon>
        <taxon>Rhabditomorpha</taxon>
        <taxon>Strongyloidea</taxon>
        <taxon>Ancylostomatidae</taxon>
        <taxon>Ancylostomatinae</taxon>
        <taxon>Ancylostoma</taxon>
    </lineage>
</organism>
<protein>
    <submittedName>
        <fullName evidence="1">Uncharacterized protein</fullName>
    </submittedName>
</protein>
<dbReference type="AlphaFoldDB" id="A0A016WT32"/>
<dbReference type="Proteomes" id="UP000024635">
    <property type="component" value="Unassembled WGS sequence"/>
</dbReference>
<dbReference type="EMBL" id="JARK01000141">
    <property type="protein sequence ID" value="EYC42173.1"/>
    <property type="molecule type" value="Genomic_DNA"/>
</dbReference>
<keyword evidence="2" id="KW-1185">Reference proteome</keyword>
<reference evidence="2" key="1">
    <citation type="journal article" date="2015" name="Nat. Genet.">
        <title>The genome and transcriptome of the zoonotic hookworm Ancylostoma ceylanicum identify infection-specific gene families.</title>
        <authorList>
            <person name="Schwarz E.M."/>
            <person name="Hu Y."/>
            <person name="Antoshechkin I."/>
            <person name="Miller M.M."/>
            <person name="Sternberg P.W."/>
            <person name="Aroian R.V."/>
        </authorList>
    </citation>
    <scope>NUCLEOTIDE SEQUENCE</scope>
    <source>
        <strain evidence="2">HY135</strain>
    </source>
</reference>
<gene>
    <name evidence="1" type="primary">Acey_s0541.g3206</name>
    <name evidence="1" type="ORF">Y032_0541g3206</name>
</gene>
<evidence type="ECO:0000313" key="1">
    <source>
        <dbReference type="EMBL" id="EYC42173.1"/>
    </source>
</evidence>
<name>A0A016WT32_9BILA</name>
<sequence length="74" mass="8660">MFTVLAICSPFQKQRQLSLCVYYLYFSPASPNTCSYVVFHLTLTSSRLCRQVKLYKQKRSNSRLHLMQTPPEPN</sequence>
<proteinExistence type="predicted"/>
<evidence type="ECO:0000313" key="2">
    <source>
        <dbReference type="Proteomes" id="UP000024635"/>
    </source>
</evidence>
<comment type="caution">
    <text evidence="1">The sequence shown here is derived from an EMBL/GenBank/DDBJ whole genome shotgun (WGS) entry which is preliminary data.</text>
</comment>
<accession>A0A016WT32</accession>